<evidence type="ECO:0000256" key="1">
    <source>
        <dbReference type="ARBA" id="ARBA00000135"/>
    </source>
</evidence>
<evidence type="ECO:0000256" key="3">
    <source>
        <dbReference type="ARBA" id="ARBA00009528"/>
    </source>
</evidence>
<dbReference type="OrthoDB" id="9809354at2"/>
<keyword evidence="11" id="KW-1185">Reference proteome</keyword>
<dbReference type="EMBL" id="OBMQ01000007">
    <property type="protein sequence ID" value="SOC12675.1"/>
    <property type="molecule type" value="Genomic_DNA"/>
</dbReference>
<proteinExistence type="inferred from homology"/>
<keyword evidence="4 8" id="KW-0031">Aminopeptidase</keyword>
<organism evidence="10 11">
    <name type="scientific">Ureibacillus xyleni</name>
    <dbReference type="NCBI Taxonomy" id="614648"/>
    <lineage>
        <taxon>Bacteria</taxon>
        <taxon>Bacillati</taxon>
        <taxon>Bacillota</taxon>
        <taxon>Bacilli</taxon>
        <taxon>Bacillales</taxon>
        <taxon>Caryophanaceae</taxon>
        <taxon>Ureibacillus</taxon>
    </lineage>
</organism>
<feature type="domain" description="Cytosol aminopeptidase" evidence="9">
    <location>
        <begin position="346"/>
        <end position="353"/>
    </location>
</feature>
<dbReference type="Proteomes" id="UP000219636">
    <property type="component" value="Unassembled WGS sequence"/>
</dbReference>
<comment type="catalytic activity">
    <reaction evidence="1 8">
        <text>Release of an N-terminal amino acid, Xaa-|-Yaa-, in which Xaa is preferably Leu, but may be other amino acids including Pro although not Arg or Lys, and Yaa may be Pro. Amino acid amides and methyl esters are also readily hydrolyzed, but rates on arylamides are exceedingly low.</text>
        <dbReference type="EC" id="3.4.11.1"/>
    </reaction>
</comment>
<evidence type="ECO:0000256" key="4">
    <source>
        <dbReference type="ARBA" id="ARBA00022438"/>
    </source>
</evidence>
<feature type="binding site" evidence="8">
    <location>
        <position position="271"/>
    </location>
    <ligand>
        <name>Mn(2+)</name>
        <dbReference type="ChEBI" id="CHEBI:29035"/>
        <label>2</label>
    </ligand>
</feature>
<evidence type="ECO:0000256" key="7">
    <source>
        <dbReference type="ARBA" id="ARBA00049972"/>
    </source>
</evidence>
<dbReference type="AlphaFoldDB" id="A0A285SXC1"/>
<dbReference type="Gene3D" id="3.40.220.10">
    <property type="entry name" value="Leucine Aminopeptidase, subunit E, domain 1"/>
    <property type="match status" value="1"/>
</dbReference>
<comment type="subcellular location">
    <subcellularLocation>
        <location evidence="8">Cytoplasm</location>
    </subcellularLocation>
</comment>
<dbReference type="EC" id="3.4.11.1" evidence="8"/>
<dbReference type="Pfam" id="PF00883">
    <property type="entry name" value="Peptidase_M17"/>
    <property type="match status" value="1"/>
</dbReference>
<evidence type="ECO:0000256" key="8">
    <source>
        <dbReference type="HAMAP-Rule" id="MF_00181"/>
    </source>
</evidence>
<dbReference type="RefSeq" id="WP_097073778.1">
    <property type="nucleotide sequence ID" value="NZ_OBMQ01000007.1"/>
</dbReference>
<dbReference type="PROSITE" id="PS00631">
    <property type="entry name" value="CYTOSOL_AP"/>
    <property type="match status" value="1"/>
</dbReference>
<dbReference type="HAMAP" id="MF_00181">
    <property type="entry name" value="Cytosol_peptidase_M17"/>
    <property type="match status" value="1"/>
</dbReference>
<evidence type="ECO:0000256" key="2">
    <source>
        <dbReference type="ARBA" id="ARBA00000967"/>
    </source>
</evidence>
<feature type="binding site" evidence="8">
    <location>
        <position position="271"/>
    </location>
    <ligand>
        <name>Mn(2+)</name>
        <dbReference type="ChEBI" id="CHEBI:29035"/>
        <label>1</label>
    </ligand>
</feature>
<dbReference type="InterPro" id="IPR043472">
    <property type="entry name" value="Macro_dom-like"/>
</dbReference>
<dbReference type="Gene3D" id="3.40.630.10">
    <property type="entry name" value="Zn peptidases"/>
    <property type="match status" value="1"/>
</dbReference>
<feature type="binding site" evidence="8">
    <location>
        <position position="348"/>
    </location>
    <ligand>
        <name>Mn(2+)</name>
        <dbReference type="ChEBI" id="CHEBI:29035"/>
        <label>1</label>
    </ligand>
</feature>
<dbReference type="GO" id="GO:0006508">
    <property type="term" value="P:proteolysis"/>
    <property type="evidence" value="ECO:0007669"/>
    <property type="project" value="UniProtKB-KW"/>
</dbReference>
<dbReference type="GO" id="GO:0070006">
    <property type="term" value="F:metalloaminopeptidase activity"/>
    <property type="evidence" value="ECO:0007669"/>
    <property type="project" value="InterPro"/>
</dbReference>
<evidence type="ECO:0000256" key="6">
    <source>
        <dbReference type="ARBA" id="ARBA00022801"/>
    </source>
</evidence>
<dbReference type="NCBIfam" id="NF002073">
    <property type="entry name" value="PRK00913.1-2"/>
    <property type="match status" value="1"/>
</dbReference>
<dbReference type="NCBIfam" id="NF002083">
    <property type="entry name" value="PRK00913.3-5"/>
    <property type="match status" value="1"/>
</dbReference>
<keyword evidence="8" id="KW-0479">Metal-binding</keyword>
<dbReference type="InterPro" id="IPR008283">
    <property type="entry name" value="Peptidase_M17_N"/>
</dbReference>
<keyword evidence="8" id="KW-0963">Cytoplasm</keyword>
<keyword evidence="6 8" id="KW-0378">Hydrolase</keyword>
<protein>
    <recommendedName>
        <fullName evidence="8">Probable cytosol aminopeptidase</fullName>
        <ecNumber evidence="8">3.4.11.1</ecNumber>
    </recommendedName>
    <alternativeName>
        <fullName evidence="8">Leucine aminopeptidase</fullName>
        <shortName evidence="8">LAP</shortName>
        <ecNumber evidence="8">3.4.11.10</ecNumber>
    </alternativeName>
    <alternativeName>
        <fullName evidence="8">Leucyl aminopeptidase</fullName>
    </alternativeName>
</protein>
<feature type="binding site" evidence="8">
    <location>
        <position position="350"/>
    </location>
    <ligand>
        <name>Mn(2+)</name>
        <dbReference type="ChEBI" id="CHEBI:29035"/>
        <label>1</label>
    </ligand>
</feature>
<sequence length="506" mass="55129">MKIVKEAKSFDQISTELLIVGVQKNCDHIKGWSKFVSFYGENLEEWIRSGDINTDRKKMTKIPYIGTNTQLKRVLFVGLGDTKTLTENQLRETFGLVGKELRTLKACEYSIWLESFTASPIDENDIAHLFAEGASLGFYQVPNYKTTSNEIDLYMDAVHFVTEADIDEIAASFEVGKIYADAVNEARNLVNLPPNLLTATDLANYAEKLAKQYDFEVEILDKAQLEELGMGGILSVNKGSKEEPRLITLKYQATEKWEDAIGLVGKGVTYDTGGYSIKTKTGMVGMKGDMGGAAAVLGAMKIIGEIRPNKNVVAVIGSTDNMISGEAFKPDDVITTYSGKTVEILNTDAEGRLVLADAITYAQQQGASSLIDVATLTGGVITALGFDKTGSLTNNEAFFDAFIEASIETGEFVWGMPLTERDKKRIRKSDVADLNNSPGSDGHMIFAGGFVGEFVENRPWIHLDIAGTSDANQAHDLGPKGGTGVMVRTLATFIERLGEGSNPIHH</sequence>
<evidence type="ECO:0000313" key="11">
    <source>
        <dbReference type="Proteomes" id="UP000219636"/>
    </source>
</evidence>
<comment type="similarity">
    <text evidence="3 8">Belongs to the peptidase M17 family.</text>
</comment>
<dbReference type="InterPro" id="IPR023042">
    <property type="entry name" value="Peptidase_M17_leu_NH2_pept"/>
</dbReference>
<comment type="catalytic activity">
    <reaction evidence="2 8">
        <text>Release of an N-terminal amino acid, preferentially leucine, but not glutamic or aspartic acids.</text>
        <dbReference type="EC" id="3.4.11.10"/>
    </reaction>
</comment>
<keyword evidence="5 8" id="KW-0645">Protease</keyword>
<accession>A0A285SXC1</accession>
<feature type="binding site" evidence="8">
    <location>
        <position position="266"/>
    </location>
    <ligand>
        <name>Mn(2+)</name>
        <dbReference type="ChEBI" id="CHEBI:29035"/>
        <label>2</label>
    </ligand>
</feature>
<dbReference type="SUPFAM" id="SSF52949">
    <property type="entry name" value="Macro domain-like"/>
    <property type="match status" value="1"/>
</dbReference>
<keyword evidence="8" id="KW-0464">Manganese</keyword>
<dbReference type="SUPFAM" id="SSF53187">
    <property type="entry name" value="Zn-dependent exopeptidases"/>
    <property type="match status" value="1"/>
</dbReference>
<dbReference type="PANTHER" id="PTHR11963">
    <property type="entry name" value="LEUCINE AMINOPEPTIDASE-RELATED"/>
    <property type="match status" value="1"/>
</dbReference>
<dbReference type="CDD" id="cd00433">
    <property type="entry name" value="Peptidase_M17"/>
    <property type="match status" value="1"/>
</dbReference>
<name>A0A285SXC1_9BACL</name>
<dbReference type="Pfam" id="PF02789">
    <property type="entry name" value="Peptidase_M17_N"/>
    <property type="match status" value="1"/>
</dbReference>
<dbReference type="GO" id="GO:0005737">
    <property type="term" value="C:cytoplasm"/>
    <property type="evidence" value="ECO:0007669"/>
    <property type="project" value="UniProtKB-SubCell"/>
</dbReference>
<evidence type="ECO:0000313" key="10">
    <source>
        <dbReference type="EMBL" id="SOC12675.1"/>
    </source>
</evidence>
<feature type="active site" evidence="8">
    <location>
        <position position="278"/>
    </location>
</feature>
<dbReference type="GO" id="GO:0030145">
    <property type="term" value="F:manganese ion binding"/>
    <property type="evidence" value="ECO:0007669"/>
    <property type="project" value="UniProtKB-UniRule"/>
</dbReference>
<feature type="binding site" evidence="8">
    <location>
        <position position="350"/>
    </location>
    <ligand>
        <name>Mn(2+)</name>
        <dbReference type="ChEBI" id="CHEBI:29035"/>
        <label>2</label>
    </ligand>
</feature>
<dbReference type="InterPro" id="IPR000819">
    <property type="entry name" value="Peptidase_M17_C"/>
</dbReference>
<comment type="cofactor">
    <cofactor evidence="8">
        <name>Mn(2+)</name>
        <dbReference type="ChEBI" id="CHEBI:29035"/>
    </cofactor>
    <text evidence="8">Binds 2 manganese ions per subunit.</text>
</comment>
<feature type="binding site" evidence="8">
    <location>
        <position position="289"/>
    </location>
    <ligand>
        <name>Mn(2+)</name>
        <dbReference type="ChEBI" id="CHEBI:29035"/>
        <label>2</label>
    </ligand>
</feature>
<gene>
    <name evidence="8" type="primary">pepA</name>
    <name evidence="10" type="ORF">SAMN05880501_10736</name>
</gene>
<dbReference type="InterPro" id="IPR011356">
    <property type="entry name" value="Leucine_aapep/pepB"/>
</dbReference>
<evidence type="ECO:0000256" key="5">
    <source>
        <dbReference type="ARBA" id="ARBA00022670"/>
    </source>
</evidence>
<dbReference type="EC" id="3.4.11.10" evidence="8"/>
<comment type="function">
    <text evidence="7 8">Presumably involved in the processing and regular turnover of intracellular proteins. Catalyzes the removal of unsubstituted N-terminal amino acids from various peptides.</text>
</comment>
<feature type="active site" evidence="8">
    <location>
        <position position="352"/>
    </location>
</feature>
<dbReference type="PRINTS" id="PR00481">
    <property type="entry name" value="LAMNOPPTDASE"/>
</dbReference>
<evidence type="ECO:0000259" key="9">
    <source>
        <dbReference type="PROSITE" id="PS00631"/>
    </source>
</evidence>
<dbReference type="PANTHER" id="PTHR11963:SF23">
    <property type="entry name" value="CYTOSOL AMINOPEPTIDASE"/>
    <property type="match status" value="1"/>
</dbReference>
<reference evidence="11" key="1">
    <citation type="submission" date="2017-08" db="EMBL/GenBank/DDBJ databases">
        <authorList>
            <person name="Varghese N."/>
            <person name="Submissions S."/>
        </authorList>
    </citation>
    <scope>NUCLEOTIDE SEQUENCE [LARGE SCALE GENOMIC DNA]</scope>
    <source>
        <strain evidence="11">JC22</strain>
    </source>
</reference>